<comment type="subcellular location">
    <subcellularLocation>
        <location evidence="1">Cell membrane</location>
        <topology evidence="1">Multi-pass membrane protein</topology>
    </subcellularLocation>
</comment>
<dbReference type="Pfam" id="PF01032">
    <property type="entry name" value="FecCD"/>
    <property type="match status" value="1"/>
</dbReference>
<evidence type="ECO:0000256" key="3">
    <source>
        <dbReference type="ARBA" id="ARBA00022448"/>
    </source>
</evidence>
<feature type="transmembrane region" description="Helical" evidence="8">
    <location>
        <begin position="252"/>
        <end position="278"/>
    </location>
</feature>
<keyword evidence="10" id="KW-1185">Reference proteome</keyword>
<dbReference type="SUPFAM" id="SSF81345">
    <property type="entry name" value="ABC transporter involved in vitamin B12 uptake, BtuC"/>
    <property type="match status" value="1"/>
</dbReference>
<keyword evidence="4" id="KW-1003">Cell membrane</keyword>
<organism evidence="9 10">
    <name type="scientific">Brevibacillus invocatus</name>
    <dbReference type="NCBI Taxonomy" id="173959"/>
    <lineage>
        <taxon>Bacteria</taxon>
        <taxon>Bacillati</taxon>
        <taxon>Bacillota</taxon>
        <taxon>Bacilli</taxon>
        <taxon>Bacillales</taxon>
        <taxon>Paenibacillaceae</taxon>
        <taxon>Brevibacillus</taxon>
    </lineage>
</organism>
<feature type="transmembrane region" description="Helical" evidence="8">
    <location>
        <begin position="77"/>
        <end position="98"/>
    </location>
</feature>
<evidence type="ECO:0000256" key="7">
    <source>
        <dbReference type="ARBA" id="ARBA00023136"/>
    </source>
</evidence>
<evidence type="ECO:0000313" key="10">
    <source>
        <dbReference type="Proteomes" id="UP000282028"/>
    </source>
</evidence>
<feature type="transmembrane region" description="Helical" evidence="8">
    <location>
        <begin position="290"/>
        <end position="308"/>
    </location>
</feature>
<dbReference type="Proteomes" id="UP000282028">
    <property type="component" value="Unassembled WGS sequence"/>
</dbReference>
<feature type="transmembrane region" description="Helical" evidence="8">
    <location>
        <begin position="133"/>
        <end position="152"/>
    </location>
</feature>
<dbReference type="PANTHER" id="PTHR30472:SF24">
    <property type="entry name" value="FERRIC ENTEROBACTIN TRANSPORT SYSTEM PERMEASE PROTEIN FEPG"/>
    <property type="match status" value="1"/>
</dbReference>
<dbReference type="PANTHER" id="PTHR30472">
    <property type="entry name" value="FERRIC ENTEROBACTIN TRANSPORT SYSTEM PERMEASE PROTEIN"/>
    <property type="match status" value="1"/>
</dbReference>
<protein>
    <submittedName>
        <fullName evidence="9">Iron ABC transporter permease</fullName>
    </submittedName>
</protein>
<dbReference type="GO" id="GO:0022857">
    <property type="term" value="F:transmembrane transporter activity"/>
    <property type="evidence" value="ECO:0007669"/>
    <property type="project" value="InterPro"/>
</dbReference>
<evidence type="ECO:0000256" key="1">
    <source>
        <dbReference type="ARBA" id="ARBA00004651"/>
    </source>
</evidence>
<comment type="similarity">
    <text evidence="2">Belongs to the binding-protein-dependent transport system permease family. FecCD subfamily.</text>
</comment>
<dbReference type="InterPro" id="IPR000522">
    <property type="entry name" value="ABC_transptr_permease_BtuC"/>
</dbReference>
<feature type="transmembrane region" description="Helical" evidence="8">
    <location>
        <begin position="320"/>
        <end position="341"/>
    </location>
</feature>
<keyword evidence="6 8" id="KW-1133">Transmembrane helix</keyword>
<dbReference type="GO" id="GO:0033214">
    <property type="term" value="P:siderophore-iron import into cell"/>
    <property type="evidence" value="ECO:0007669"/>
    <property type="project" value="TreeGrafter"/>
</dbReference>
<reference evidence="9 10" key="1">
    <citation type="submission" date="2018-10" db="EMBL/GenBank/DDBJ databases">
        <title>Phylogenomics of Brevibacillus.</title>
        <authorList>
            <person name="Dunlap C."/>
        </authorList>
    </citation>
    <scope>NUCLEOTIDE SEQUENCE [LARGE SCALE GENOMIC DNA]</scope>
    <source>
        <strain evidence="9 10">JCM 12215</strain>
    </source>
</reference>
<evidence type="ECO:0000256" key="5">
    <source>
        <dbReference type="ARBA" id="ARBA00022692"/>
    </source>
</evidence>
<dbReference type="InterPro" id="IPR037294">
    <property type="entry name" value="ABC_BtuC-like"/>
</dbReference>
<dbReference type="CDD" id="cd06550">
    <property type="entry name" value="TM_ABC_iron-siderophores_like"/>
    <property type="match status" value="1"/>
</dbReference>
<gene>
    <name evidence="9" type="ORF">EDM52_20055</name>
</gene>
<sequence>MNKLIAFRSKNGTISFLAEKRTLVVLLVLALLTIAFCVISIGMGSKYIDPVETLKTMLGQGTAQHVLVLETLRLPRVIVAVLVGAALGISGGIMQGIIRNPLASPDIMGITGGAALAAVAFITYLSGTISMKWLPVAAFTGAGCISILIYGLAWKKGVTSIRLVLIGIGIAAAVGSLTTLMIVFSPINAASQAYIWMTGSIYATTWSHVYALLPWVIVFIPLALIFSRTANIQELGDDIAKGLGSAVQRHRFVLLLISVALAGSAVAVAGTIGFIGLIAPHIARKLVGPAFGSFLPVAALTGSLILLISDTAARTAFLPLDIPAGVFTAGIGAPFFIYLLYRNRNS</sequence>
<accession>A0A3M8C124</accession>
<feature type="transmembrane region" description="Helical" evidence="8">
    <location>
        <begin position="164"/>
        <end position="187"/>
    </location>
</feature>
<dbReference type="EMBL" id="RHHR01000043">
    <property type="protein sequence ID" value="RNB68605.1"/>
    <property type="molecule type" value="Genomic_DNA"/>
</dbReference>
<dbReference type="AlphaFoldDB" id="A0A3M8C124"/>
<dbReference type="FunFam" id="1.10.3470.10:FF:000001">
    <property type="entry name" value="Vitamin B12 ABC transporter permease BtuC"/>
    <property type="match status" value="1"/>
</dbReference>
<feature type="transmembrane region" description="Helical" evidence="8">
    <location>
        <begin position="107"/>
        <end position="127"/>
    </location>
</feature>
<keyword evidence="3" id="KW-0813">Transport</keyword>
<dbReference type="OrthoDB" id="9811721at2"/>
<comment type="caution">
    <text evidence="9">The sequence shown here is derived from an EMBL/GenBank/DDBJ whole genome shotgun (WGS) entry which is preliminary data.</text>
</comment>
<evidence type="ECO:0000256" key="8">
    <source>
        <dbReference type="SAM" id="Phobius"/>
    </source>
</evidence>
<evidence type="ECO:0000256" key="4">
    <source>
        <dbReference type="ARBA" id="ARBA00022475"/>
    </source>
</evidence>
<dbReference type="GO" id="GO:0005886">
    <property type="term" value="C:plasma membrane"/>
    <property type="evidence" value="ECO:0007669"/>
    <property type="project" value="UniProtKB-SubCell"/>
</dbReference>
<dbReference type="RefSeq" id="WP_122910725.1">
    <property type="nucleotide sequence ID" value="NZ_CBCSBE010000034.1"/>
</dbReference>
<dbReference type="Gene3D" id="1.10.3470.10">
    <property type="entry name" value="ABC transporter involved in vitamin B12 uptake, BtuC"/>
    <property type="match status" value="1"/>
</dbReference>
<evidence type="ECO:0000256" key="6">
    <source>
        <dbReference type="ARBA" id="ARBA00022989"/>
    </source>
</evidence>
<evidence type="ECO:0000256" key="2">
    <source>
        <dbReference type="ARBA" id="ARBA00007935"/>
    </source>
</evidence>
<keyword evidence="7 8" id="KW-0472">Membrane</keyword>
<feature type="transmembrane region" description="Helical" evidence="8">
    <location>
        <begin position="21"/>
        <end position="43"/>
    </location>
</feature>
<evidence type="ECO:0000313" key="9">
    <source>
        <dbReference type="EMBL" id="RNB68605.1"/>
    </source>
</evidence>
<feature type="transmembrane region" description="Helical" evidence="8">
    <location>
        <begin position="207"/>
        <end position="226"/>
    </location>
</feature>
<proteinExistence type="inferred from homology"/>
<keyword evidence="5 8" id="KW-0812">Transmembrane</keyword>
<name>A0A3M8C124_9BACL</name>